<proteinExistence type="predicted"/>
<accession>A0A9X2DW17</accession>
<name>A0A9X2DW17_9BACI</name>
<organism evidence="1 2">
    <name type="scientific">Halalkalibacter oceani</name>
    <dbReference type="NCBI Taxonomy" id="1653776"/>
    <lineage>
        <taxon>Bacteria</taxon>
        <taxon>Bacillati</taxon>
        <taxon>Bacillota</taxon>
        <taxon>Bacilli</taxon>
        <taxon>Bacillales</taxon>
        <taxon>Bacillaceae</taxon>
        <taxon>Halalkalibacter</taxon>
    </lineage>
</organism>
<protein>
    <submittedName>
        <fullName evidence="1">Uncharacterized protein</fullName>
    </submittedName>
</protein>
<evidence type="ECO:0000313" key="1">
    <source>
        <dbReference type="EMBL" id="MCM3716592.1"/>
    </source>
</evidence>
<dbReference type="EMBL" id="JAMBOL010000045">
    <property type="protein sequence ID" value="MCM3716592.1"/>
    <property type="molecule type" value="Genomic_DNA"/>
</dbReference>
<dbReference type="RefSeq" id="WP_251225240.1">
    <property type="nucleotide sequence ID" value="NZ_JAMBOL010000045.1"/>
</dbReference>
<sequence>MILIEKLSLKLVSKYVLLLLLKDGTDLSTDYCYKQLNELIPPPPQPGAPTRKYSRNKVQLYLKELTAEEKLFESKAGKDYIYRISGKGEQELSNREDLLSQLLISYYGIVNVSKMLASKPGTPLPYPEILVPKRDREFVRSLVSIKDIIRVYTLFALQQKPEQSVSELHDAMLSYCGWTCSLPYWHLIVRNEMTEGVDLDSEPLANPVILLKSKYLGKVNRRKKRVYSIADQASAEEWLKIYLETADFSVRKAISYTKLLLDVLQKNP</sequence>
<evidence type="ECO:0000313" key="2">
    <source>
        <dbReference type="Proteomes" id="UP001139179"/>
    </source>
</evidence>
<comment type="caution">
    <text evidence="1">The sequence shown here is derived from an EMBL/GenBank/DDBJ whole genome shotgun (WGS) entry which is preliminary data.</text>
</comment>
<reference evidence="1" key="1">
    <citation type="submission" date="2022-05" db="EMBL/GenBank/DDBJ databases">
        <title>Comparative Genomics of Spacecraft Associated Microbes.</title>
        <authorList>
            <person name="Tran M.T."/>
            <person name="Wright A."/>
            <person name="Seuylemezian A."/>
            <person name="Eisen J."/>
            <person name="Coil D."/>
        </authorList>
    </citation>
    <scope>NUCLEOTIDE SEQUENCE</scope>
    <source>
        <strain evidence="1">214.1.1</strain>
    </source>
</reference>
<gene>
    <name evidence="1" type="ORF">M3202_21340</name>
</gene>
<keyword evidence="2" id="KW-1185">Reference proteome</keyword>
<dbReference type="Proteomes" id="UP001139179">
    <property type="component" value="Unassembled WGS sequence"/>
</dbReference>
<dbReference type="AlphaFoldDB" id="A0A9X2DW17"/>